<dbReference type="PANTHER" id="PTHR24345">
    <property type="entry name" value="SERINE/THREONINE-PROTEIN KINASE PLK"/>
    <property type="match status" value="1"/>
</dbReference>
<evidence type="ECO:0000256" key="6">
    <source>
        <dbReference type="SAM" id="MobiDB-lite"/>
    </source>
</evidence>
<feature type="compositionally biased region" description="Polar residues" evidence="6">
    <location>
        <begin position="637"/>
        <end position="654"/>
    </location>
</feature>
<reference evidence="8 9" key="1">
    <citation type="journal article" date="2014" name="PLoS Genet.">
        <title>The Genome of Spironucleus salmonicida Highlights a Fish Pathogen Adapted to Fluctuating Environments.</title>
        <authorList>
            <person name="Xu F."/>
            <person name="Jerlstrom-Hultqvist J."/>
            <person name="Einarsson E."/>
            <person name="Astvaldsson A."/>
            <person name="Svard S.G."/>
            <person name="Andersson J.O."/>
        </authorList>
    </citation>
    <scope>NUCLEOTIDE SEQUENCE</scope>
    <source>
        <strain evidence="9">ATCC 50377</strain>
    </source>
</reference>
<evidence type="ECO:0000256" key="3">
    <source>
        <dbReference type="ARBA" id="ARBA00022741"/>
    </source>
</evidence>
<dbReference type="GO" id="GO:0005524">
    <property type="term" value="F:ATP binding"/>
    <property type="evidence" value="ECO:0007669"/>
    <property type="project" value="UniProtKB-KW"/>
</dbReference>
<dbReference type="GO" id="GO:0004674">
    <property type="term" value="F:protein serine/threonine kinase activity"/>
    <property type="evidence" value="ECO:0007669"/>
    <property type="project" value="UniProtKB-KW"/>
</dbReference>
<keyword evidence="2" id="KW-0808">Transferase</keyword>
<gene>
    <name evidence="8" type="ORF">SS50377_12784</name>
    <name evidence="9" type="ORF">SS50377_23403</name>
</gene>
<dbReference type="PROSITE" id="PS00108">
    <property type="entry name" value="PROTEIN_KINASE_ST"/>
    <property type="match status" value="1"/>
</dbReference>
<dbReference type="SUPFAM" id="SSF56112">
    <property type="entry name" value="Protein kinase-like (PK-like)"/>
    <property type="match status" value="1"/>
</dbReference>
<dbReference type="Gene3D" id="3.30.1120.30">
    <property type="entry name" value="POLO box domain"/>
    <property type="match status" value="1"/>
</dbReference>
<dbReference type="Gene3D" id="1.10.510.10">
    <property type="entry name" value="Transferase(Phosphotransferase) domain 1"/>
    <property type="match status" value="1"/>
</dbReference>
<dbReference type="PANTHER" id="PTHR24345:SF0">
    <property type="entry name" value="CELL CYCLE SERINE_THREONINE-PROTEIN KINASE CDC5_MSD2"/>
    <property type="match status" value="1"/>
</dbReference>
<evidence type="ECO:0000313" key="10">
    <source>
        <dbReference type="Proteomes" id="UP000018208"/>
    </source>
</evidence>
<dbReference type="VEuPathDB" id="GiardiaDB:SS50377_23403"/>
<dbReference type="OrthoDB" id="408964at2759"/>
<keyword evidence="4 8" id="KW-0418">Kinase</keyword>
<keyword evidence="10" id="KW-1185">Reference proteome</keyword>
<dbReference type="PROSITE" id="PS50011">
    <property type="entry name" value="PROTEIN_KINASE_DOM"/>
    <property type="match status" value="1"/>
</dbReference>
<dbReference type="InterPro" id="IPR008271">
    <property type="entry name" value="Ser/Thr_kinase_AS"/>
</dbReference>
<accession>V6M240</accession>
<evidence type="ECO:0000256" key="2">
    <source>
        <dbReference type="ARBA" id="ARBA00022679"/>
    </source>
</evidence>
<sequence>MKIQTLQKQLNYLIDTKDNSYYKVIKSIQTTEFSEINLVQNDEENLFACKVISKENLQIKKYYEMFSQEIQIIQSLNNRNIMAAYKVIKDIDNYYILSSYCSNGTLIDLVQNREHLAEEEIQFIIYELMNALLYLKQQKIIHRDLKPQNILIDHILPDDKELYDQLRIKIIDFGLSHKFNGDDEKQFNFCGSPIIIAPEMLISHVVKRLLQNKPTNEEIDAECKELIKQIVDRQINIRQNYKKYDPLESGYEYEVDMWGLGIVMYYLMYRKFPFTAQTISLLYQKQIRGDFIINTSKNPLLSQTCISFMENLLSPNRNDRMSITEAFESDWISHGAMVKLTFLPSQSIHKQFSLSKYSEENMEVYNFKETIEERIIMQQQGLIQKPINLPTIDISDALKGLGLLKIQMRPPRPITTKIPFDIQISINSWLVKNYAQVLYNGLLHDLPNPVKWPPIIHIDNFFNKLMFDEFIGNLSKKTLKCIKNYQIWRYGITRNACYEEELSGLPNIVHAGGKVVAATHSQKYGYFYILNDGTCCGKFYDDSIIILSPNELLIDVIDYPQALFLKQMPEKYWNKKQTFRVKYKFYEQFFQKNKLVLLQWFKQELKNQLKQDQLDIESSQLVKRDTMILSPSKCEDLQTSSDSPSFNSTRTGSSIEQHQLQTVKLPIEPTTTLDAFLYEFLDLLYDDQFRIFHPNLSADDLQKFINQRRRQIQKGKTSDGIHYQQNNNFAYILHLNNPKILSIILQDIIAALIENAQADYGANAIISYIAASVDLNFICLNFLRNGQLAVEKQVITDDIVLFRVNNGGFQVNWKNQQKLIINQEMIRFENEEHEILEYPLVYLQDQDFKCTFLKQMIAEIKEQNKIYQI</sequence>
<dbReference type="Proteomes" id="UP000018208">
    <property type="component" value="Unassembled WGS sequence"/>
</dbReference>
<evidence type="ECO:0000313" key="9">
    <source>
        <dbReference type="EMBL" id="KAH0575763.1"/>
    </source>
</evidence>
<evidence type="ECO:0000259" key="7">
    <source>
        <dbReference type="PROSITE" id="PS50011"/>
    </source>
</evidence>
<dbReference type="InterPro" id="IPR000719">
    <property type="entry name" value="Prot_kinase_dom"/>
</dbReference>
<dbReference type="InterPro" id="IPR011009">
    <property type="entry name" value="Kinase-like_dom_sf"/>
</dbReference>
<organism evidence="8">
    <name type="scientific">Spironucleus salmonicida</name>
    <dbReference type="NCBI Taxonomy" id="348837"/>
    <lineage>
        <taxon>Eukaryota</taxon>
        <taxon>Metamonada</taxon>
        <taxon>Diplomonadida</taxon>
        <taxon>Hexamitidae</taxon>
        <taxon>Hexamitinae</taxon>
        <taxon>Spironucleus</taxon>
    </lineage>
</organism>
<evidence type="ECO:0000256" key="5">
    <source>
        <dbReference type="ARBA" id="ARBA00022840"/>
    </source>
</evidence>
<dbReference type="SUPFAM" id="SSF82615">
    <property type="entry name" value="Polo-box domain"/>
    <property type="match status" value="1"/>
</dbReference>
<protein>
    <submittedName>
        <fullName evidence="8">Kinase, PLK</fullName>
    </submittedName>
</protein>
<evidence type="ECO:0000256" key="1">
    <source>
        <dbReference type="ARBA" id="ARBA00022527"/>
    </source>
</evidence>
<dbReference type="Gene3D" id="3.30.200.20">
    <property type="entry name" value="Phosphorylase Kinase, domain 1"/>
    <property type="match status" value="1"/>
</dbReference>
<keyword evidence="1" id="KW-0723">Serine/threonine-protein kinase</keyword>
<feature type="domain" description="Protein kinase" evidence="7">
    <location>
        <begin position="22"/>
        <end position="332"/>
    </location>
</feature>
<dbReference type="AlphaFoldDB" id="V6M240"/>
<dbReference type="InterPro" id="IPR036947">
    <property type="entry name" value="POLO_box_dom_sf"/>
</dbReference>
<dbReference type="GO" id="GO:0005634">
    <property type="term" value="C:nucleus"/>
    <property type="evidence" value="ECO:0007669"/>
    <property type="project" value="TreeGrafter"/>
</dbReference>
<reference evidence="9" key="2">
    <citation type="submission" date="2020-12" db="EMBL/GenBank/DDBJ databases">
        <title>New Spironucleus salmonicida genome in near-complete chromosomes.</title>
        <authorList>
            <person name="Xu F."/>
            <person name="Kurt Z."/>
            <person name="Jimenez-Gonzalez A."/>
            <person name="Astvaldsson A."/>
            <person name="Andersson J.O."/>
            <person name="Svard S.G."/>
        </authorList>
    </citation>
    <scope>NUCLEOTIDE SEQUENCE</scope>
    <source>
        <strain evidence="9">ATCC 50377</strain>
    </source>
</reference>
<dbReference type="Pfam" id="PF00069">
    <property type="entry name" value="Pkinase"/>
    <property type="match status" value="2"/>
</dbReference>
<dbReference type="EMBL" id="KI546046">
    <property type="protein sequence ID" value="EST47274.1"/>
    <property type="molecule type" value="Genomic_DNA"/>
</dbReference>
<evidence type="ECO:0000313" key="8">
    <source>
        <dbReference type="EMBL" id="EST47274.1"/>
    </source>
</evidence>
<proteinExistence type="predicted"/>
<evidence type="ECO:0000256" key="4">
    <source>
        <dbReference type="ARBA" id="ARBA00022777"/>
    </source>
</evidence>
<dbReference type="SMART" id="SM00220">
    <property type="entry name" value="S_TKc"/>
    <property type="match status" value="1"/>
</dbReference>
<dbReference type="EMBL" id="AUWU02000003">
    <property type="protein sequence ID" value="KAH0575763.1"/>
    <property type="molecule type" value="Genomic_DNA"/>
</dbReference>
<feature type="region of interest" description="Disordered" evidence="6">
    <location>
        <begin position="634"/>
        <end position="654"/>
    </location>
</feature>
<keyword evidence="5" id="KW-0067">ATP-binding</keyword>
<name>V6M240_9EUKA</name>
<keyword evidence="3" id="KW-0547">Nucleotide-binding</keyword>